<dbReference type="PROSITE" id="PS51873">
    <property type="entry name" value="TRIAD"/>
    <property type="match status" value="1"/>
</dbReference>
<dbReference type="AlphaFoldDB" id="A0AAE2CFL1"/>
<evidence type="ECO:0000259" key="16">
    <source>
        <dbReference type="PROSITE" id="PS51873"/>
    </source>
</evidence>
<keyword evidence="18" id="KW-1185">Reference proteome</keyword>
<keyword evidence="6" id="KW-0808">Transferase</keyword>
<evidence type="ECO:0000256" key="3">
    <source>
        <dbReference type="ARBA" id="ARBA00003976"/>
    </source>
</evidence>
<keyword evidence="9 12" id="KW-0863">Zinc-finger</keyword>
<dbReference type="InterPro" id="IPR006575">
    <property type="entry name" value="RWD_dom"/>
</dbReference>
<dbReference type="PROSITE" id="PS50089">
    <property type="entry name" value="ZF_RING_2"/>
    <property type="match status" value="1"/>
</dbReference>
<gene>
    <name evidence="17" type="ORF">Salat_1982000</name>
</gene>
<dbReference type="InterPro" id="IPR017907">
    <property type="entry name" value="Znf_RING_CS"/>
</dbReference>
<feature type="domain" description="RING-type" evidence="16">
    <location>
        <begin position="372"/>
        <end position="599"/>
    </location>
</feature>
<evidence type="ECO:0000256" key="5">
    <source>
        <dbReference type="ARBA" id="ARBA00012251"/>
    </source>
</evidence>
<dbReference type="Gene3D" id="1.20.120.1750">
    <property type="match status" value="1"/>
</dbReference>
<keyword evidence="7" id="KW-0479">Metal-binding</keyword>
<dbReference type="CDD" id="cd20341">
    <property type="entry name" value="BRcat_RBR_RNF14"/>
    <property type="match status" value="1"/>
</dbReference>
<dbReference type="InterPro" id="IPR016135">
    <property type="entry name" value="UBQ-conjugating_enzyme/RWD"/>
</dbReference>
<dbReference type="Pfam" id="PF13639">
    <property type="entry name" value="zf-RING_2"/>
    <property type="match status" value="1"/>
</dbReference>
<dbReference type="EC" id="2.3.2.31" evidence="5"/>
<dbReference type="InterPro" id="IPR031127">
    <property type="entry name" value="E3_UB_ligase_RBR"/>
</dbReference>
<evidence type="ECO:0000313" key="17">
    <source>
        <dbReference type="EMBL" id="KAK4420318.1"/>
    </source>
</evidence>
<feature type="compositionally biased region" description="Basic residues" evidence="13">
    <location>
        <begin position="77"/>
        <end position="89"/>
    </location>
</feature>
<dbReference type="GO" id="GO:0016567">
    <property type="term" value="P:protein ubiquitination"/>
    <property type="evidence" value="ECO:0007669"/>
    <property type="project" value="InterPro"/>
</dbReference>
<feature type="compositionally biased region" description="Polar residues" evidence="13">
    <location>
        <begin position="43"/>
        <end position="52"/>
    </location>
</feature>
<comment type="cofactor">
    <cofactor evidence="2">
        <name>Zn(2+)</name>
        <dbReference type="ChEBI" id="CHEBI:29105"/>
    </cofactor>
</comment>
<dbReference type="Gene3D" id="3.10.110.10">
    <property type="entry name" value="Ubiquitin Conjugating Enzyme"/>
    <property type="match status" value="1"/>
</dbReference>
<dbReference type="Gene3D" id="3.30.40.10">
    <property type="entry name" value="Zinc/RING finger domain, C3HC4 (zinc finger)"/>
    <property type="match status" value="1"/>
</dbReference>
<comment type="catalytic activity">
    <reaction evidence="1">
        <text>[E2 ubiquitin-conjugating enzyme]-S-ubiquitinyl-L-cysteine + [acceptor protein]-L-lysine = [E2 ubiquitin-conjugating enzyme]-L-cysteine + [acceptor protein]-N(6)-ubiquitinyl-L-lysine.</text>
        <dbReference type="EC" id="2.3.2.31"/>
    </reaction>
</comment>
<evidence type="ECO:0000256" key="12">
    <source>
        <dbReference type="PROSITE-ProRule" id="PRU00175"/>
    </source>
</evidence>
<dbReference type="EMBL" id="JACGWO010000008">
    <property type="protein sequence ID" value="KAK4420318.1"/>
    <property type="molecule type" value="Genomic_DNA"/>
</dbReference>
<dbReference type="SUPFAM" id="SSF57850">
    <property type="entry name" value="RING/U-box"/>
    <property type="match status" value="3"/>
</dbReference>
<dbReference type="InterPro" id="IPR001841">
    <property type="entry name" value="Znf_RING"/>
</dbReference>
<comment type="caution">
    <text evidence="17">The sequence shown here is derived from an EMBL/GenBank/DDBJ whole genome shotgun (WGS) entry which is preliminary data.</text>
</comment>
<keyword evidence="11" id="KW-0862">Zinc</keyword>
<evidence type="ECO:0000259" key="14">
    <source>
        <dbReference type="PROSITE" id="PS50089"/>
    </source>
</evidence>
<proteinExistence type="inferred from homology"/>
<dbReference type="GO" id="GO:0061630">
    <property type="term" value="F:ubiquitin protein ligase activity"/>
    <property type="evidence" value="ECO:0007669"/>
    <property type="project" value="UniProtKB-EC"/>
</dbReference>
<protein>
    <recommendedName>
        <fullName evidence="5">RBR-type E3 ubiquitin transferase</fullName>
        <ecNumber evidence="5">2.3.2.31</ecNumber>
    </recommendedName>
</protein>
<dbReference type="PANTHER" id="PTHR11685">
    <property type="entry name" value="RBR FAMILY RING FINGER AND IBR DOMAIN-CONTAINING"/>
    <property type="match status" value="1"/>
</dbReference>
<feature type="compositionally biased region" description="Polar residues" evidence="13">
    <location>
        <begin position="16"/>
        <end position="30"/>
    </location>
</feature>
<accession>A0AAE2CFL1</accession>
<dbReference type="Pfam" id="PF26200">
    <property type="entry name" value="Rcat_RNF216"/>
    <property type="match status" value="1"/>
</dbReference>
<dbReference type="InterPro" id="IPR044066">
    <property type="entry name" value="TRIAD_supradom"/>
</dbReference>
<keyword evidence="10" id="KW-0833">Ubl conjugation pathway</keyword>
<evidence type="ECO:0000256" key="10">
    <source>
        <dbReference type="ARBA" id="ARBA00022786"/>
    </source>
</evidence>
<dbReference type="CDD" id="cd23134">
    <property type="entry name" value="RING-HC_ITT1-like"/>
    <property type="match status" value="1"/>
</dbReference>
<evidence type="ECO:0000256" key="4">
    <source>
        <dbReference type="ARBA" id="ARBA00005884"/>
    </source>
</evidence>
<comment type="function">
    <text evidence="3">Might act as an E3 ubiquitin-protein ligase, or as part of E3 complex, which accepts ubiquitin from specific E2 ubiquitin-conjugating enzymes and then transfers it to substrates.</text>
</comment>
<keyword evidence="8" id="KW-0677">Repeat</keyword>
<name>A0AAE2CFL1_9LAMI</name>
<dbReference type="Pfam" id="PF05773">
    <property type="entry name" value="RWD"/>
    <property type="match status" value="1"/>
</dbReference>
<dbReference type="InterPro" id="IPR002867">
    <property type="entry name" value="IBR_dom"/>
</dbReference>
<sequence>MSSRKGAAAGYRKGRSTASYRQHNYQTEENWTLRPILDHNVQTHETSSSASTPEPFPGSRSIDQRRPPSGRNSMWAPRRRGGNSRRVKNSGKEEDDLNGGSESRPELDSSSGDINGKEEGSVSAGGLGSGLNVDSEKRGEKVEGLNSSNEADEDESIKRLEELRLSLDEPQISEEVLSINKQLQEDEMLALESIYGDNIFILEHKSGLKCFQAHIHVEVPKGIRVTAKFNLSGFHETRDDGSSDFSYSFQVEYLPPIILTCLLPKSYPSIEAPYFTISAQWLGSAKISDLCCKLNSIWQEQAGQEVLYQWVEWLHGCSLSYLGFDDEIILGPYGVRHDEDRRAISGSVSPDIDIPSMKSYNDAQRHENFCRNMQECCICLSEFAGSEFIRLPCQHFFCEKCMKTFSSMHMTEGTVLKLKCPEAKCDGMIPPGLLKRLLGEEEFERWESLTLQRSLESMADVVYCPRCETACLEDEDDHAQCSKCYYSFCTLCRERRHVGLACITPDMKLVILQERQNSTLMKGEQRRREQDMINQILSVKEINRFAKQCPSCKMAISRTEGCNKMVCDNCGVFFCYRCNQAISGYEHFRDGNCELFPTEEIQRWEARMDARQVAAVQQQMLLNNGHPCPNCGQHNVKKDGEAQLPALWSQGLQAAHSWMTAGLCDIQQSWRYGF</sequence>
<dbReference type="Proteomes" id="UP001293254">
    <property type="component" value="Unassembled WGS sequence"/>
</dbReference>
<evidence type="ECO:0000256" key="2">
    <source>
        <dbReference type="ARBA" id="ARBA00001947"/>
    </source>
</evidence>
<dbReference type="FunFam" id="3.30.40.10:FF:000358">
    <property type="entry name" value="RBR-type E3 ubiquitin transferase"/>
    <property type="match status" value="1"/>
</dbReference>
<dbReference type="Pfam" id="PF01485">
    <property type="entry name" value="IBR"/>
    <property type="match status" value="1"/>
</dbReference>
<dbReference type="PROSITE" id="PS50908">
    <property type="entry name" value="RWD"/>
    <property type="match status" value="1"/>
</dbReference>
<evidence type="ECO:0000313" key="18">
    <source>
        <dbReference type="Proteomes" id="UP001293254"/>
    </source>
</evidence>
<dbReference type="CDD" id="cd23820">
    <property type="entry name" value="RWD_RNF14"/>
    <property type="match status" value="1"/>
</dbReference>
<reference evidence="17" key="2">
    <citation type="journal article" date="2024" name="Plant">
        <title>Genomic evolution and insights into agronomic trait innovations of Sesamum species.</title>
        <authorList>
            <person name="Miao H."/>
            <person name="Wang L."/>
            <person name="Qu L."/>
            <person name="Liu H."/>
            <person name="Sun Y."/>
            <person name="Le M."/>
            <person name="Wang Q."/>
            <person name="Wei S."/>
            <person name="Zheng Y."/>
            <person name="Lin W."/>
            <person name="Duan Y."/>
            <person name="Cao H."/>
            <person name="Xiong S."/>
            <person name="Wang X."/>
            <person name="Wei L."/>
            <person name="Li C."/>
            <person name="Ma Q."/>
            <person name="Ju M."/>
            <person name="Zhao R."/>
            <person name="Li G."/>
            <person name="Mu C."/>
            <person name="Tian Q."/>
            <person name="Mei H."/>
            <person name="Zhang T."/>
            <person name="Gao T."/>
            <person name="Zhang H."/>
        </authorList>
    </citation>
    <scope>NUCLEOTIDE SEQUENCE</scope>
    <source>
        <strain evidence="17">3651</strain>
    </source>
</reference>
<dbReference type="SUPFAM" id="SSF54495">
    <property type="entry name" value="UBC-like"/>
    <property type="match status" value="1"/>
</dbReference>
<dbReference type="SMART" id="SM00184">
    <property type="entry name" value="RING"/>
    <property type="match status" value="2"/>
</dbReference>
<dbReference type="SMART" id="SM00591">
    <property type="entry name" value="RWD"/>
    <property type="match status" value="1"/>
</dbReference>
<dbReference type="InterPro" id="IPR013083">
    <property type="entry name" value="Znf_RING/FYVE/PHD"/>
</dbReference>
<reference evidence="17" key="1">
    <citation type="submission" date="2020-06" db="EMBL/GenBank/DDBJ databases">
        <authorList>
            <person name="Li T."/>
            <person name="Hu X."/>
            <person name="Zhang T."/>
            <person name="Song X."/>
            <person name="Zhang H."/>
            <person name="Dai N."/>
            <person name="Sheng W."/>
            <person name="Hou X."/>
            <person name="Wei L."/>
        </authorList>
    </citation>
    <scope>NUCLEOTIDE SEQUENCE</scope>
    <source>
        <strain evidence="17">3651</strain>
        <tissue evidence="17">Leaf</tissue>
    </source>
</reference>
<organism evidence="17 18">
    <name type="scientific">Sesamum alatum</name>
    <dbReference type="NCBI Taxonomy" id="300844"/>
    <lineage>
        <taxon>Eukaryota</taxon>
        <taxon>Viridiplantae</taxon>
        <taxon>Streptophyta</taxon>
        <taxon>Embryophyta</taxon>
        <taxon>Tracheophyta</taxon>
        <taxon>Spermatophyta</taxon>
        <taxon>Magnoliopsida</taxon>
        <taxon>eudicotyledons</taxon>
        <taxon>Gunneridae</taxon>
        <taxon>Pentapetalae</taxon>
        <taxon>asterids</taxon>
        <taxon>lamiids</taxon>
        <taxon>Lamiales</taxon>
        <taxon>Pedaliaceae</taxon>
        <taxon>Sesamum</taxon>
    </lineage>
</organism>
<dbReference type="FunFam" id="1.20.120.1750:FF:000029">
    <property type="entry name" value="RBR-type E3 ubiquitin transferase"/>
    <property type="match status" value="1"/>
</dbReference>
<feature type="domain" description="RING-type" evidence="14">
    <location>
        <begin position="376"/>
        <end position="424"/>
    </location>
</feature>
<evidence type="ECO:0000256" key="8">
    <source>
        <dbReference type="ARBA" id="ARBA00022737"/>
    </source>
</evidence>
<evidence type="ECO:0000256" key="7">
    <source>
        <dbReference type="ARBA" id="ARBA00022723"/>
    </source>
</evidence>
<dbReference type="PROSITE" id="PS00518">
    <property type="entry name" value="ZF_RING_1"/>
    <property type="match status" value="1"/>
</dbReference>
<evidence type="ECO:0000256" key="6">
    <source>
        <dbReference type="ARBA" id="ARBA00022679"/>
    </source>
</evidence>
<evidence type="ECO:0000256" key="13">
    <source>
        <dbReference type="SAM" id="MobiDB-lite"/>
    </source>
</evidence>
<evidence type="ECO:0000256" key="1">
    <source>
        <dbReference type="ARBA" id="ARBA00001798"/>
    </source>
</evidence>
<feature type="domain" description="RWD" evidence="15">
    <location>
        <begin position="186"/>
        <end position="321"/>
    </location>
</feature>
<dbReference type="SMART" id="SM00647">
    <property type="entry name" value="IBR"/>
    <property type="match status" value="2"/>
</dbReference>
<comment type="similarity">
    <text evidence="4">Belongs to the RBR family. Ariadne subfamily.</text>
</comment>
<evidence type="ECO:0000256" key="9">
    <source>
        <dbReference type="ARBA" id="ARBA00022771"/>
    </source>
</evidence>
<feature type="region of interest" description="Disordered" evidence="13">
    <location>
        <begin position="1"/>
        <end position="155"/>
    </location>
</feature>
<feature type="compositionally biased region" description="Basic and acidic residues" evidence="13">
    <location>
        <begin position="134"/>
        <end position="143"/>
    </location>
</feature>
<dbReference type="GO" id="GO:0008270">
    <property type="term" value="F:zinc ion binding"/>
    <property type="evidence" value="ECO:0007669"/>
    <property type="project" value="UniProtKB-KW"/>
</dbReference>
<evidence type="ECO:0000259" key="15">
    <source>
        <dbReference type="PROSITE" id="PS50908"/>
    </source>
</evidence>
<evidence type="ECO:0000256" key="11">
    <source>
        <dbReference type="ARBA" id="ARBA00022833"/>
    </source>
</evidence>